<dbReference type="CDD" id="cd04179">
    <property type="entry name" value="DPM_DPG-synthase_like"/>
    <property type="match status" value="1"/>
</dbReference>
<dbReference type="Gene3D" id="3.90.550.10">
    <property type="entry name" value="Spore Coat Polysaccharide Biosynthesis Protein SpsA, Chain A"/>
    <property type="match status" value="1"/>
</dbReference>
<keyword evidence="3" id="KW-0328">Glycosyltransferase</keyword>
<evidence type="ECO:0000256" key="1">
    <source>
        <dbReference type="ARBA" id="ARBA00001946"/>
    </source>
</evidence>
<comment type="similarity">
    <text evidence="2">Belongs to the glycosyltransferase 2 family.</text>
</comment>
<evidence type="ECO:0000313" key="12">
    <source>
        <dbReference type="Proteomes" id="UP000009315"/>
    </source>
</evidence>
<reference evidence="11 12" key="1">
    <citation type="journal article" date="2013" name="Genome Announc.">
        <title>Genome Sequence of the Sulfate-Reducing Bacterium Desulfotomaculum hydrothermale Lam5(T).</title>
        <authorList>
            <person name="Amin O."/>
            <person name="Fardeau M.L."/>
            <person name="Valette O."/>
            <person name="Hirschler-Rea A."/>
            <person name="Barbe V."/>
            <person name="Medigue C."/>
            <person name="Vacherie B."/>
            <person name="Ollivier B."/>
            <person name="Bertin P.N."/>
            <person name="Dolla A."/>
        </authorList>
    </citation>
    <scope>NUCLEOTIDE SEQUENCE [LARGE SCALE GENOMIC DNA]</scope>
    <source>
        <strain evidence="12">Lam5 / DSM 18033</strain>
    </source>
</reference>
<keyword evidence="5" id="KW-0460">Magnesium</keyword>
<feature type="domain" description="Glycosyltransferase 2-like" evidence="10">
    <location>
        <begin position="11"/>
        <end position="129"/>
    </location>
</feature>
<protein>
    <recommendedName>
        <fullName evidence="7">Glucosyl-3-phosphoglycerate synthase</fullName>
        <ecNumber evidence="6">2.4.1.266</ecNumber>
    </recommendedName>
</protein>
<dbReference type="PANTHER" id="PTHR48090">
    <property type="entry name" value="UNDECAPRENYL-PHOSPHATE 4-DEOXY-4-FORMAMIDO-L-ARABINOSE TRANSFERASE-RELATED"/>
    <property type="match status" value="1"/>
</dbReference>
<comment type="catalytic activity">
    <reaction evidence="8">
        <text>(2R)-3-phosphoglycerate + UDP-alpha-D-glucose = (2R)-2-O-(alpha-D-glucopyranosyl)-3-phospho-glycerate + UDP + H(+)</text>
        <dbReference type="Rhea" id="RHEA:31319"/>
        <dbReference type="ChEBI" id="CHEBI:15378"/>
        <dbReference type="ChEBI" id="CHEBI:58223"/>
        <dbReference type="ChEBI" id="CHEBI:58272"/>
        <dbReference type="ChEBI" id="CHEBI:58885"/>
        <dbReference type="ChEBI" id="CHEBI:62600"/>
        <dbReference type="EC" id="2.4.1.266"/>
    </reaction>
    <physiologicalReaction direction="left-to-right" evidence="8">
        <dbReference type="Rhea" id="RHEA:31320"/>
    </physiologicalReaction>
</comment>
<evidence type="ECO:0000313" key="11">
    <source>
        <dbReference type="EMBL" id="CCO08940.1"/>
    </source>
</evidence>
<evidence type="ECO:0000256" key="6">
    <source>
        <dbReference type="ARBA" id="ARBA00039022"/>
    </source>
</evidence>
<dbReference type="SUPFAM" id="SSF53448">
    <property type="entry name" value="Nucleotide-diphospho-sugar transferases"/>
    <property type="match status" value="1"/>
</dbReference>
<evidence type="ECO:0000256" key="3">
    <source>
        <dbReference type="ARBA" id="ARBA00022676"/>
    </source>
</evidence>
<dbReference type="EC" id="2.4.1.266" evidence="6"/>
<organism evidence="11 12">
    <name type="scientific">Desulforamulus hydrothermalis Lam5 = DSM 18033</name>
    <dbReference type="NCBI Taxonomy" id="1121428"/>
    <lineage>
        <taxon>Bacteria</taxon>
        <taxon>Bacillati</taxon>
        <taxon>Bacillota</taxon>
        <taxon>Clostridia</taxon>
        <taxon>Eubacteriales</taxon>
        <taxon>Peptococcaceae</taxon>
        <taxon>Desulforamulus</taxon>
    </lineage>
</organism>
<dbReference type="AlphaFoldDB" id="K8E0G7"/>
<dbReference type="GO" id="GO:0016757">
    <property type="term" value="F:glycosyltransferase activity"/>
    <property type="evidence" value="ECO:0007669"/>
    <property type="project" value="UniProtKB-KW"/>
</dbReference>
<dbReference type="Proteomes" id="UP000009315">
    <property type="component" value="Unassembled WGS sequence"/>
</dbReference>
<sequence>MWVMADRARVSVVIPAHNEAERIYATVKGVQAIPEVTEIIVVDDASTDDTAALARQAGAAVISLPHNLGKGGALNTGVAKAAGEIVALLDGDLGSSSGEARALILPVLNGLADMTVARFPKAQKKGGFGLVKNLARAGIRYFAGLDSQAPLSGQRVMTRQVLERVVPFASGYGVEVALTIKVARAGFRVLEVPTQMRHAETGRDLKGFCHRGKQFIHVARVLAGCFLKYGFVSGRQR</sequence>
<evidence type="ECO:0000256" key="5">
    <source>
        <dbReference type="ARBA" id="ARBA00022842"/>
    </source>
</evidence>
<dbReference type="InterPro" id="IPR029044">
    <property type="entry name" value="Nucleotide-diphossugar_trans"/>
</dbReference>
<accession>K8E0G7</accession>
<dbReference type="EMBL" id="CAOS01000013">
    <property type="protein sequence ID" value="CCO08940.1"/>
    <property type="molecule type" value="Genomic_DNA"/>
</dbReference>
<comment type="cofactor">
    <cofactor evidence="1">
        <name>Mg(2+)</name>
        <dbReference type="ChEBI" id="CHEBI:18420"/>
    </cofactor>
</comment>
<dbReference type="InterPro" id="IPR050256">
    <property type="entry name" value="Glycosyltransferase_2"/>
</dbReference>
<dbReference type="STRING" id="1121428.DESHY_60112"/>
<dbReference type="Pfam" id="PF00535">
    <property type="entry name" value="Glycos_transf_2"/>
    <property type="match status" value="1"/>
</dbReference>
<evidence type="ECO:0000256" key="9">
    <source>
        <dbReference type="ARBA" id="ARBA00048997"/>
    </source>
</evidence>
<keyword evidence="4 11" id="KW-0808">Transferase</keyword>
<evidence type="ECO:0000256" key="8">
    <source>
        <dbReference type="ARBA" id="ARBA00048689"/>
    </source>
</evidence>
<comment type="caution">
    <text evidence="11">The sequence shown here is derived from an EMBL/GenBank/DDBJ whole genome shotgun (WGS) entry which is preliminary data.</text>
</comment>
<comment type="catalytic activity">
    <reaction evidence="9">
        <text>an NDP-alpha-D-glucose + (2R)-3-phosphoglycerate = (2R)-2-O-(alpha-D-glucopyranosyl)-3-phospho-glycerate + a ribonucleoside 5'-diphosphate + H(+)</text>
        <dbReference type="Rhea" id="RHEA:47244"/>
        <dbReference type="ChEBI" id="CHEBI:15378"/>
        <dbReference type="ChEBI" id="CHEBI:57930"/>
        <dbReference type="ChEBI" id="CHEBI:58272"/>
        <dbReference type="ChEBI" id="CHEBI:62600"/>
        <dbReference type="ChEBI" id="CHEBI:76533"/>
        <dbReference type="EC" id="2.4.1.266"/>
    </reaction>
    <physiologicalReaction direction="left-to-right" evidence="9">
        <dbReference type="Rhea" id="RHEA:47245"/>
    </physiologicalReaction>
</comment>
<dbReference type="PANTHER" id="PTHR48090:SF10">
    <property type="entry name" value="GLUCOSYL-3-PHOSPHOGLYCERATE SYNTHASE"/>
    <property type="match status" value="1"/>
</dbReference>
<evidence type="ECO:0000256" key="7">
    <source>
        <dbReference type="ARBA" id="ARBA00040894"/>
    </source>
</evidence>
<proteinExistence type="inferred from homology"/>
<gene>
    <name evidence="11" type="ORF">DESHY_60112</name>
</gene>
<dbReference type="eggNOG" id="COG1215">
    <property type="taxonomic scope" value="Bacteria"/>
</dbReference>
<dbReference type="InterPro" id="IPR001173">
    <property type="entry name" value="Glyco_trans_2-like"/>
</dbReference>
<evidence type="ECO:0000259" key="10">
    <source>
        <dbReference type="Pfam" id="PF00535"/>
    </source>
</evidence>
<evidence type="ECO:0000256" key="4">
    <source>
        <dbReference type="ARBA" id="ARBA00022679"/>
    </source>
</evidence>
<keyword evidence="12" id="KW-1185">Reference proteome</keyword>
<name>K8E0G7_9FIRM</name>
<evidence type="ECO:0000256" key="2">
    <source>
        <dbReference type="ARBA" id="ARBA00006739"/>
    </source>
</evidence>